<name>A0ABR4P346_9HELO</name>
<organism evidence="2 3">
    <name type="scientific">Phlyctema vagabunda</name>
    <dbReference type="NCBI Taxonomy" id="108571"/>
    <lineage>
        <taxon>Eukaryota</taxon>
        <taxon>Fungi</taxon>
        <taxon>Dikarya</taxon>
        <taxon>Ascomycota</taxon>
        <taxon>Pezizomycotina</taxon>
        <taxon>Leotiomycetes</taxon>
        <taxon>Helotiales</taxon>
        <taxon>Dermateaceae</taxon>
        <taxon>Phlyctema</taxon>
    </lineage>
</organism>
<feature type="region of interest" description="Disordered" evidence="1">
    <location>
        <begin position="1"/>
        <end position="33"/>
    </location>
</feature>
<protein>
    <submittedName>
        <fullName evidence="2">Uncharacterized protein</fullName>
    </submittedName>
</protein>
<keyword evidence="3" id="KW-1185">Reference proteome</keyword>
<proteinExistence type="predicted"/>
<evidence type="ECO:0000313" key="3">
    <source>
        <dbReference type="Proteomes" id="UP001629113"/>
    </source>
</evidence>
<sequence>MSTTIQPPNMLEGNKPPKTNGPGKPIRDIKMGG</sequence>
<accession>A0ABR4P346</accession>
<reference evidence="2 3" key="1">
    <citation type="submission" date="2024-06" db="EMBL/GenBank/DDBJ databases">
        <title>Complete genome of Phlyctema vagabunda strain 19-DSS-EL-015.</title>
        <authorList>
            <person name="Fiorenzani C."/>
        </authorList>
    </citation>
    <scope>NUCLEOTIDE SEQUENCE [LARGE SCALE GENOMIC DNA]</scope>
    <source>
        <strain evidence="2 3">19-DSS-EL-015</strain>
    </source>
</reference>
<evidence type="ECO:0000313" key="2">
    <source>
        <dbReference type="EMBL" id="KAL3417740.1"/>
    </source>
</evidence>
<comment type="caution">
    <text evidence="2">The sequence shown here is derived from an EMBL/GenBank/DDBJ whole genome shotgun (WGS) entry which is preliminary data.</text>
</comment>
<feature type="compositionally biased region" description="Low complexity" evidence="1">
    <location>
        <begin position="13"/>
        <end position="24"/>
    </location>
</feature>
<gene>
    <name evidence="2" type="ORF">PVAG01_10750</name>
</gene>
<dbReference type="EMBL" id="JBFCZG010000010">
    <property type="protein sequence ID" value="KAL3417740.1"/>
    <property type="molecule type" value="Genomic_DNA"/>
</dbReference>
<dbReference type="Proteomes" id="UP001629113">
    <property type="component" value="Unassembled WGS sequence"/>
</dbReference>
<evidence type="ECO:0000256" key="1">
    <source>
        <dbReference type="SAM" id="MobiDB-lite"/>
    </source>
</evidence>